<evidence type="ECO:0000256" key="1">
    <source>
        <dbReference type="ARBA" id="ARBA00005887"/>
    </source>
</evidence>
<comment type="similarity">
    <text evidence="1">Belongs to the ammonia transporter channel (TC 1.A.11.2) family.</text>
</comment>
<dbReference type="OrthoDB" id="534912at2759"/>
<proteinExistence type="inferred from homology"/>
<reference evidence="6" key="1">
    <citation type="submission" date="2021-01" db="EMBL/GenBank/DDBJ databases">
        <authorList>
            <consortium name="Genoscope - CEA"/>
            <person name="William W."/>
        </authorList>
    </citation>
    <scope>NUCLEOTIDE SEQUENCE</scope>
</reference>
<feature type="transmembrane region" description="Helical" evidence="4">
    <location>
        <begin position="143"/>
        <end position="164"/>
    </location>
</feature>
<feature type="transmembrane region" description="Helical" evidence="4">
    <location>
        <begin position="67"/>
        <end position="88"/>
    </location>
</feature>
<dbReference type="PANTHER" id="PTHR11730:SF6">
    <property type="entry name" value="AMMONIUM TRANSPORTER"/>
    <property type="match status" value="1"/>
</dbReference>
<feature type="transmembrane region" description="Helical" evidence="4">
    <location>
        <begin position="35"/>
        <end position="55"/>
    </location>
</feature>
<keyword evidence="4" id="KW-1133">Transmembrane helix</keyword>
<evidence type="ECO:0000313" key="6">
    <source>
        <dbReference type="EMBL" id="CAD8180104.1"/>
    </source>
</evidence>
<evidence type="ECO:0000256" key="3">
    <source>
        <dbReference type="ARBA" id="ARBA00023177"/>
    </source>
</evidence>
<dbReference type="Pfam" id="PF00909">
    <property type="entry name" value="Ammonium_transp"/>
    <property type="match status" value="1"/>
</dbReference>
<dbReference type="AlphaFoldDB" id="A0A8S1VR89"/>
<keyword evidence="3" id="KW-0924">Ammonia transport</keyword>
<name>A0A8S1VR89_PAROT</name>
<dbReference type="GO" id="GO:0097272">
    <property type="term" value="P:ammonium homeostasis"/>
    <property type="evidence" value="ECO:0007669"/>
    <property type="project" value="TreeGrafter"/>
</dbReference>
<dbReference type="GO" id="GO:0005886">
    <property type="term" value="C:plasma membrane"/>
    <property type="evidence" value="ECO:0007669"/>
    <property type="project" value="TreeGrafter"/>
</dbReference>
<feature type="domain" description="Ammonium transporter AmtB-like" evidence="5">
    <location>
        <begin position="90"/>
        <end position="133"/>
    </location>
</feature>
<gene>
    <name evidence="6" type="ORF">POCTA_138.1.T0740147</name>
</gene>
<protein>
    <recommendedName>
        <fullName evidence="5">Ammonium transporter AmtB-like domain-containing protein</fullName>
    </recommendedName>
</protein>
<dbReference type="PANTHER" id="PTHR11730">
    <property type="entry name" value="AMMONIUM TRANSPORTER"/>
    <property type="match status" value="1"/>
</dbReference>
<evidence type="ECO:0000313" key="7">
    <source>
        <dbReference type="Proteomes" id="UP000683925"/>
    </source>
</evidence>
<dbReference type="GO" id="GO:0008519">
    <property type="term" value="F:ammonium channel activity"/>
    <property type="evidence" value="ECO:0007669"/>
    <property type="project" value="InterPro"/>
</dbReference>
<comment type="caution">
    <text evidence="6">The sequence shown here is derived from an EMBL/GenBank/DDBJ whole genome shotgun (WGS) entry which is preliminary data.</text>
</comment>
<accession>A0A8S1VR89</accession>
<evidence type="ECO:0000256" key="2">
    <source>
        <dbReference type="ARBA" id="ARBA00022448"/>
    </source>
</evidence>
<organism evidence="6 7">
    <name type="scientific">Paramecium octaurelia</name>
    <dbReference type="NCBI Taxonomy" id="43137"/>
    <lineage>
        <taxon>Eukaryota</taxon>
        <taxon>Sar</taxon>
        <taxon>Alveolata</taxon>
        <taxon>Ciliophora</taxon>
        <taxon>Intramacronucleata</taxon>
        <taxon>Oligohymenophorea</taxon>
        <taxon>Peniculida</taxon>
        <taxon>Parameciidae</taxon>
        <taxon>Paramecium</taxon>
    </lineage>
</organism>
<dbReference type="EMBL" id="CAJJDP010000073">
    <property type="protein sequence ID" value="CAD8180104.1"/>
    <property type="molecule type" value="Genomic_DNA"/>
</dbReference>
<evidence type="ECO:0000259" key="5">
    <source>
        <dbReference type="Pfam" id="PF00909"/>
    </source>
</evidence>
<evidence type="ECO:0000256" key="4">
    <source>
        <dbReference type="SAM" id="Phobius"/>
    </source>
</evidence>
<keyword evidence="7" id="KW-1185">Reference proteome</keyword>
<dbReference type="InterPro" id="IPR024041">
    <property type="entry name" value="NH4_transpt_AmtB-like_dom"/>
</dbReference>
<keyword evidence="4" id="KW-0812">Transmembrane</keyword>
<sequence length="249" mass="28543">MTMKLELQYLMQLGFAFLEGGCVRYKNMQSIMIKVHLNTFIACHLSFFGWLWNLYGIWQICTNRHLWLLLFLSVAFSSFISICAHSLGRRLNQQLRYIDLAGSGTIHFMSAWGALVLTVMLGARNKDGMRNMTMNLTKVILPIFVYPLSLNSPYCIKLWANFFIGIRVDQHIGVLESQDRNFKIRNYKNQQNPVDAFPIHGGCGPIGAQFPGWSNAEKGIFYGRVSNNGVSNFWALWFGQDGLQYYIQS</sequence>
<feature type="transmembrane region" description="Helical" evidence="4">
    <location>
        <begin position="100"/>
        <end position="123"/>
    </location>
</feature>
<keyword evidence="2" id="KW-0813">Transport</keyword>
<keyword evidence="4" id="KW-0472">Membrane</keyword>
<dbReference type="Proteomes" id="UP000683925">
    <property type="component" value="Unassembled WGS sequence"/>
</dbReference>